<dbReference type="PROSITE" id="PS50888">
    <property type="entry name" value="BHLH"/>
    <property type="match status" value="1"/>
</dbReference>
<name>A0A654EZ96_ARATH</name>
<dbReference type="PANTHER" id="PTHR46834">
    <property type="entry name" value="TRANSCRIPTION FACTOR BHLH91"/>
    <property type="match status" value="1"/>
</dbReference>
<organism evidence="7 8">
    <name type="scientific">Arabidopsis thaliana</name>
    <name type="common">Mouse-ear cress</name>
    <dbReference type="NCBI Taxonomy" id="3702"/>
    <lineage>
        <taxon>Eukaryota</taxon>
        <taxon>Viridiplantae</taxon>
        <taxon>Streptophyta</taxon>
        <taxon>Embryophyta</taxon>
        <taxon>Tracheophyta</taxon>
        <taxon>Spermatophyta</taxon>
        <taxon>Magnoliopsida</taxon>
        <taxon>eudicotyledons</taxon>
        <taxon>Gunneridae</taxon>
        <taxon>Pentapetalae</taxon>
        <taxon>rosids</taxon>
        <taxon>malvids</taxon>
        <taxon>Brassicales</taxon>
        <taxon>Brassicaceae</taxon>
        <taxon>Camelineae</taxon>
        <taxon>Arabidopsis</taxon>
    </lineage>
</organism>
<dbReference type="GO" id="GO:0048658">
    <property type="term" value="P:anther wall tapetum development"/>
    <property type="evidence" value="ECO:0007669"/>
    <property type="project" value="InterPro"/>
</dbReference>
<evidence type="ECO:0000256" key="4">
    <source>
        <dbReference type="ARBA" id="ARBA00023242"/>
    </source>
</evidence>
<dbReference type="AlphaFoldDB" id="A0A654EZ96"/>
<evidence type="ECO:0000256" key="2">
    <source>
        <dbReference type="ARBA" id="ARBA00023015"/>
    </source>
</evidence>
<protein>
    <recommendedName>
        <fullName evidence="6">BHLH domain-containing protein</fullName>
    </recommendedName>
</protein>
<dbReference type="SUPFAM" id="SSF47459">
    <property type="entry name" value="HLH, helix-loop-helix DNA-binding domain"/>
    <property type="match status" value="1"/>
</dbReference>
<dbReference type="Pfam" id="PF00010">
    <property type="entry name" value="HLH"/>
    <property type="match status" value="1"/>
</dbReference>
<keyword evidence="2" id="KW-0805">Transcription regulation</keyword>
<proteinExistence type="predicted"/>
<dbReference type="GO" id="GO:0006355">
    <property type="term" value="P:regulation of DNA-templated transcription"/>
    <property type="evidence" value="ECO:0007669"/>
    <property type="project" value="InterPro"/>
</dbReference>
<evidence type="ECO:0000259" key="6">
    <source>
        <dbReference type="PROSITE" id="PS50888"/>
    </source>
</evidence>
<dbReference type="Gene3D" id="4.10.280.10">
    <property type="entry name" value="Helix-loop-helix DNA-binding domain"/>
    <property type="match status" value="1"/>
</dbReference>
<dbReference type="SMART" id="SM00353">
    <property type="entry name" value="HLH"/>
    <property type="match status" value="1"/>
</dbReference>
<evidence type="ECO:0000256" key="3">
    <source>
        <dbReference type="ARBA" id="ARBA00023163"/>
    </source>
</evidence>
<sequence length="87" mass="10293">MERYTKKNERFKAEEGKGSKKSRTFLTERERRALFNDRFFDLKNLIPNPTKGGEASIVQDGIVYINELRRLVSELKYLVEKCKAQQH</sequence>
<evidence type="ECO:0000256" key="1">
    <source>
        <dbReference type="ARBA" id="ARBA00004123"/>
    </source>
</evidence>
<dbReference type="GO" id="GO:0046983">
    <property type="term" value="F:protein dimerization activity"/>
    <property type="evidence" value="ECO:0007669"/>
    <property type="project" value="InterPro"/>
</dbReference>
<dbReference type="InterPro" id="IPR011598">
    <property type="entry name" value="bHLH_dom"/>
</dbReference>
<gene>
    <name evidence="7" type="ORF">AN1_LOCUS9536</name>
</gene>
<dbReference type="PANTHER" id="PTHR46834:SF10">
    <property type="entry name" value="TRANSCRIPTION FACTOR BHLH138-RELATED"/>
    <property type="match status" value="1"/>
</dbReference>
<feature type="compositionally biased region" description="Basic and acidic residues" evidence="5">
    <location>
        <begin position="1"/>
        <end position="18"/>
    </location>
</feature>
<feature type="region of interest" description="Disordered" evidence="5">
    <location>
        <begin position="1"/>
        <end position="24"/>
    </location>
</feature>
<accession>A0A654EZ96</accession>
<evidence type="ECO:0000313" key="8">
    <source>
        <dbReference type="Proteomes" id="UP000426265"/>
    </source>
</evidence>
<comment type="subcellular location">
    <subcellularLocation>
        <location evidence="1">Nucleus</location>
    </subcellularLocation>
</comment>
<dbReference type="GO" id="GO:0005634">
    <property type="term" value="C:nucleus"/>
    <property type="evidence" value="ECO:0007669"/>
    <property type="project" value="UniProtKB-SubCell"/>
</dbReference>
<dbReference type="EMBL" id="CACRSJ010000105">
    <property type="protein sequence ID" value="VYS54078.1"/>
    <property type="molecule type" value="Genomic_DNA"/>
</dbReference>
<dbReference type="InterPro" id="IPR036638">
    <property type="entry name" value="HLH_DNA-bd_sf"/>
</dbReference>
<evidence type="ECO:0000256" key="5">
    <source>
        <dbReference type="SAM" id="MobiDB-lite"/>
    </source>
</evidence>
<reference evidence="7 8" key="1">
    <citation type="submission" date="2019-11" db="EMBL/GenBank/DDBJ databases">
        <authorList>
            <person name="Jiao W.-B."/>
            <person name="Schneeberger K."/>
        </authorList>
    </citation>
    <scope>NUCLEOTIDE SEQUENCE [LARGE SCALE GENOMIC DNA]</scope>
    <source>
        <strain evidence="8">cv. An-1</strain>
    </source>
</reference>
<feature type="domain" description="BHLH" evidence="6">
    <location>
        <begin position="19"/>
        <end position="68"/>
    </location>
</feature>
<dbReference type="InterPro" id="IPR045895">
    <property type="entry name" value="bHLH91-like"/>
</dbReference>
<dbReference type="Proteomes" id="UP000426265">
    <property type="component" value="Unassembled WGS sequence"/>
</dbReference>
<evidence type="ECO:0000313" key="7">
    <source>
        <dbReference type="EMBL" id="VYS54078.1"/>
    </source>
</evidence>
<keyword evidence="4" id="KW-0539">Nucleus</keyword>
<dbReference type="ExpressionAtlas" id="A0A654EZ96">
    <property type="expression patterns" value="baseline"/>
</dbReference>
<keyword evidence="3" id="KW-0804">Transcription</keyword>